<sequence>MAARSVSPGAALLRSSRMFSMPNPIPATGGDYSSATKHHSASSTIPYPTHLTVTTPSTSRVNGDWGFKRPLPLKTTTKQTLPLVRIRQMDSTEHVTDFQSASDHTMTLKKFQELNLPISVPPARVADRDAVARHPKSVFEEDRDITAIEPEQAQSIENKRWKFKGPWLAGMTDGQFKKWLEKNVRSRRTEFRAFLKEIYAKELTEERRSQAIQNTQPVPPDTTASDITDLQFVDYLRDIRQDRLLLFRHVSRFLDLAPLNTEPLYMDAMKINRSQQFDKESPYGSNGPPTTHPSAGLSYLRTFSFTDNHPIYGPQKYHPVVKARVLKPRHVPTGVHEPYIGIAGFIADRPIDQRTLGHGVQSLRGNALSSLELGQRGGAKLYYKLDTATIDSSGKVHIAMSDPGNPMAELVVKEMLGEDNAGVYMQALQNEGSVAEVPRNPRSSFSHRRAPLFGSKERYGLGRDNM</sequence>
<comment type="caution">
    <text evidence="1">The sequence shown here is derived from an EMBL/GenBank/DDBJ whole genome shotgun (WGS) entry which is preliminary data.</text>
</comment>
<dbReference type="EMBL" id="JAPDGR010000060">
    <property type="protein sequence ID" value="KAJ2997367.1"/>
    <property type="molecule type" value="Genomic_DNA"/>
</dbReference>
<organism evidence="1 2">
    <name type="scientific">Xylaria curta</name>
    <dbReference type="NCBI Taxonomy" id="42375"/>
    <lineage>
        <taxon>Eukaryota</taxon>
        <taxon>Fungi</taxon>
        <taxon>Dikarya</taxon>
        <taxon>Ascomycota</taxon>
        <taxon>Pezizomycotina</taxon>
        <taxon>Sordariomycetes</taxon>
        <taxon>Xylariomycetidae</taxon>
        <taxon>Xylariales</taxon>
        <taxon>Xylariaceae</taxon>
        <taxon>Xylaria</taxon>
    </lineage>
</organism>
<evidence type="ECO:0000313" key="1">
    <source>
        <dbReference type="EMBL" id="KAJ2997367.1"/>
    </source>
</evidence>
<reference evidence="1" key="1">
    <citation type="submission" date="2022-10" db="EMBL/GenBank/DDBJ databases">
        <title>Genome Sequence of Xylaria curta.</title>
        <authorList>
            <person name="Buettner E."/>
        </authorList>
    </citation>
    <scope>NUCLEOTIDE SEQUENCE</scope>
    <source>
        <strain evidence="1">Babe10</strain>
    </source>
</reference>
<protein>
    <submittedName>
        <fullName evidence="1">Uncharacterized protein</fullName>
    </submittedName>
</protein>
<dbReference type="Proteomes" id="UP001143856">
    <property type="component" value="Unassembled WGS sequence"/>
</dbReference>
<name>A0ACC1PRR0_9PEZI</name>
<accession>A0ACC1PRR0</accession>
<keyword evidence="2" id="KW-1185">Reference proteome</keyword>
<proteinExistence type="predicted"/>
<gene>
    <name evidence="1" type="ORF">NUW58_g672</name>
</gene>
<evidence type="ECO:0000313" key="2">
    <source>
        <dbReference type="Proteomes" id="UP001143856"/>
    </source>
</evidence>